<feature type="chain" id="PRO_5007423201" evidence="1">
    <location>
        <begin position="25"/>
        <end position="205"/>
    </location>
</feature>
<dbReference type="EMBL" id="GDIQ01057808">
    <property type="protein sequence ID" value="JAN36929.1"/>
    <property type="molecule type" value="Transcribed_RNA"/>
</dbReference>
<accession>A0A0P5Q413</accession>
<feature type="signal peptide" evidence="1">
    <location>
        <begin position="1"/>
        <end position="24"/>
    </location>
</feature>
<sequence length="205" mass="23819">MCRLTSTMIAVALVLATHLKETSSFAIHRLNDASHLDRDDSHETLFNTRPATSDSAVGLASLQGQLVHSSEEDAHDDSSSVEHRLIKRSHVHQLTPEEWQLLVQHEMNRDRFDSSEEVDRLFLQQNVHTAEDFQRLLASRQWTRDVSDELQGSWEVKDVELLKKLFGDSWESVKDRRFDHTSVEDLMEIWLHQNNAQRLARDERL</sequence>
<evidence type="ECO:0000256" key="1">
    <source>
        <dbReference type="SAM" id="SignalP"/>
    </source>
</evidence>
<dbReference type="OrthoDB" id="6363774at2759"/>
<organism evidence="2">
    <name type="scientific">Daphnia magna</name>
    <dbReference type="NCBI Taxonomy" id="35525"/>
    <lineage>
        <taxon>Eukaryota</taxon>
        <taxon>Metazoa</taxon>
        <taxon>Ecdysozoa</taxon>
        <taxon>Arthropoda</taxon>
        <taxon>Crustacea</taxon>
        <taxon>Branchiopoda</taxon>
        <taxon>Diplostraca</taxon>
        <taxon>Cladocera</taxon>
        <taxon>Anomopoda</taxon>
        <taxon>Daphniidae</taxon>
        <taxon>Daphnia</taxon>
    </lineage>
</organism>
<protein>
    <submittedName>
        <fullName evidence="2">Uncharacterized protein</fullName>
    </submittedName>
</protein>
<reference evidence="2" key="1">
    <citation type="submission" date="2015-10" db="EMBL/GenBank/DDBJ databases">
        <title>EvidentialGene: Evidence-directed Construction of Complete mRNA Transcriptomes without Genomes.</title>
        <authorList>
            <person name="Gilbert D.G."/>
        </authorList>
    </citation>
    <scope>NUCLEOTIDE SEQUENCE</scope>
</reference>
<dbReference type="EMBL" id="GDIQ01030176">
    <property type="protein sequence ID" value="JAN64561.1"/>
    <property type="molecule type" value="Transcribed_RNA"/>
</dbReference>
<dbReference type="AlphaFoldDB" id="A0A0P5Q413"/>
<evidence type="ECO:0000313" key="2">
    <source>
        <dbReference type="EMBL" id="JAL57934.1"/>
    </source>
</evidence>
<name>A0A0P5Q413_9CRUS</name>
<keyword evidence="1" id="KW-0732">Signal</keyword>
<dbReference type="EMBL" id="GDIQ01093792">
    <property type="protein sequence ID" value="JAL57934.1"/>
    <property type="molecule type" value="Transcribed_RNA"/>
</dbReference>
<proteinExistence type="predicted"/>